<feature type="non-terminal residue" evidence="2">
    <location>
        <position position="1"/>
    </location>
</feature>
<gene>
    <name evidence="2" type="ORF">EAG_06883</name>
</gene>
<sequence>EYVDMIITYGIAEENSNDAARIYAERFPDRDQHPDSKTILRCVKRAKETGDLRVSERENADADEERILREFKEHPNSSVRGVAEKLGVSRYMVHRIIR</sequence>
<feature type="domain" description="DUF4817" evidence="1">
    <location>
        <begin position="1"/>
        <end position="52"/>
    </location>
</feature>
<name>E2A1M5_CAMFO</name>
<dbReference type="AlphaFoldDB" id="E2A1M5"/>
<evidence type="ECO:0000313" key="2">
    <source>
        <dbReference type="EMBL" id="EFN72698.1"/>
    </source>
</evidence>
<evidence type="ECO:0000259" key="1">
    <source>
        <dbReference type="Pfam" id="PF16087"/>
    </source>
</evidence>
<dbReference type="PANTHER" id="PTHR47326:SF1">
    <property type="entry name" value="HTH PSQ-TYPE DOMAIN-CONTAINING PROTEIN"/>
    <property type="match status" value="1"/>
</dbReference>
<dbReference type="InParanoid" id="E2A1M5"/>
<dbReference type="OMA" id="EHIRVND"/>
<accession>E2A1M5</accession>
<organism evidence="3">
    <name type="scientific">Camponotus floridanus</name>
    <name type="common">Florida carpenter ant</name>
    <dbReference type="NCBI Taxonomy" id="104421"/>
    <lineage>
        <taxon>Eukaryota</taxon>
        <taxon>Metazoa</taxon>
        <taxon>Ecdysozoa</taxon>
        <taxon>Arthropoda</taxon>
        <taxon>Hexapoda</taxon>
        <taxon>Insecta</taxon>
        <taxon>Pterygota</taxon>
        <taxon>Neoptera</taxon>
        <taxon>Endopterygota</taxon>
        <taxon>Hymenoptera</taxon>
        <taxon>Apocrita</taxon>
        <taxon>Aculeata</taxon>
        <taxon>Formicoidea</taxon>
        <taxon>Formicidae</taxon>
        <taxon>Formicinae</taxon>
        <taxon>Camponotus</taxon>
    </lineage>
</organism>
<protein>
    <recommendedName>
        <fullName evidence="1">DUF4817 domain-containing protein</fullName>
    </recommendedName>
</protein>
<keyword evidence="3" id="KW-1185">Reference proteome</keyword>
<dbReference type="Pfam" id="PF16087">
    <property type="entry name" value="DUF4817"/>
    <property type="match status" value="1"/>
</dbReference>
<evidence type="ECO:0000313" key="3">
    <source>
        <dbReference type="Proteomes" id="UP000000311"/>
    </source>
</evidence>
<dbReference type="InterPro" id="IPR032135">
    <property type="entry name" value="DUF4817"/>
</dbReference>
<feature type="non-terminal residue" evidence="2">
    <location>
        <position position="98"/>
    </location>
</feature>
<dbReference type="Proteomes" id="UP000000311">
    <property type="component" value="Unassembled WGS sequence"/>
</dbReference>
<reference evidence="2 3" key="1">
    <citation type="journal article" date="2010" name="Science">
        <title>Genomic comparison of the ants Camponotus floridanus and Harpegnathos saltator.</title>
        <authorList>
            <person name="Bonasio R."/>
            <person name="Zhang G."/>
            <person name="Ye C."/>
            <person name="Mutti N.S."/>
            <person name="Fang X."/>
            <person name="Qin N."/>
            <person name="Donahue G."/>
            <person name="Yang P."/>
            <person name="Li Q."/>
            <person name="Li C."/>
            <person name="Zhang P."/>
            <person name="Huang Z."/>
            <person name="Berger S.L."/>
            <person name="Reinberg D."/>
            <person name="Wang J."/>
            <person name="Liebig J."/>
        </authorList>
    </citation>
    <scope>NUCLEOTIDE SEQUENCE [LARGE SCALE GENOMIC DNA]</scope>
    <source>
        <strain evidence="3">C129</strain>
    </source>
</reference>
<dbReference type="EMBL" id="GL435766">
    <property type="protein sequence ID" value="EFN72698.1"/>
    <property type="molecule type" value="Genomic_DNA"/>
</dbReference>
<dbReference type="PANTHER" id="PTHR47326">
    <property type="entry name" value="TRANSPOSABLE ELEMENT TC3 TRANSPOSASE-LIKE PROTEIN"/>
    <property type="match status" value="1"/>
</dbReference>
<proteinExistence type="predicted"/>
<dbReference type="OrthoDB" id="7554976at2759"/>